<dbReference type="EMBL" id="CP017982">
    <property type="protein sequence ID" value="AYE61449.1"/>
    <property type="molecule type" value="Genomic_DNA"/>
</dbReference>
<dbReference type="Pfam" id="PF04865">
    <property type="entry name" value="Baseplate_J"/>
    <property type="match status" value="1"/>
</dbReference>
<evidence type="ECO:0000313" key="2">
    <source>
        <dbReference type="EMBL" id="AYE61449.1"/>
    </source>
</evidence>
<evidence type="ECO:0000313" key="3">
    <source>
        <dbReference type="Proteomes" id="UP000267794"/>
    </source>
</evidence>
<dbReference type="InterPro" id="IPR052399">
    <property type="entry name" value="Phage_Baseplate_Assmbl_Protein"/>
</dbReference>
<feature type="domain" description="Baseplate protein J-like barrel" evidence="1">
    <location>
        <begin position="73"/>
        <end position="157"/>
    </location>
</feature>
<protein>
    <recommendedName>
        <fullName evidence="1">Baseplate protein J-like barrel domain-containing protein</fullName>
    </recommendedName>
</protein>
<proteinExistence type="predicted"/>
<sequence>MISLIDPDLVMTSNSNAGILARLFARREKAAWEQQQLTYYSAFISTASGASLDYIGGNLGLKRKVDEPSFAQIKITTQGEYLIQAGEQYETEDGYLFTLLKDVLTKKQEDGSWSGTGWVQCEETGQETNVPANSITVEANPDDAIISVTNPEEAGGGQDLETDDVYRERLRMENAARPGSTAAGIRSALMNLPGVREVNIVQNPFAEADKYGNPPYSVHIYCLGGNKQDIADCLADYIAAGITMVGRQELMVKDATGNPLKINFDFATEKSIYAKVVINTTDAWNIDQGADDIKYSVADYINDLQMGDPLYITRLYGPVYAIEGVDDASITIGTAPDKLTNADVKQKDFEVAICDPENVEVVVNGL</sequence>
<reference evidence="2 3" key="1">
    <citation type="submission" date="2016-10" db="EMBL/GenBank/DDBJ databases">
        <title>Complete genomic sequencing of Lactobacillus helveticus LH99 and comparative genome analysis.</title>
        <authorList>
            <person name="Li N."/>
            <person name="You C."/>
            <person name="Liu Z."/>
        </authorList>
    </citation>
    <scope>NUCLEOTIDE SEQUENCE [LARGE SCALE GENOMIC DNA]</scope>
    <source>
        <strain evidence="2 3">LH99</strain>
    </source>
</reference>
<dbReference type="RefSeq" id="WP_240409633.1">
    <property type="nucleotide sequence ID" value="NZ_CP017982.1"/>
</dbReference>
<dbReference type="InterPro" id="IPR006949">
    <property type="entry name" value="Barrel_Baseplate_J-like"/>
</dbReference>
<gene>
    <name evidence="2" type="ORF">BC335_0961</name>
</gene>
<dbReference type="PANTHER" id="PTHR37829">
    <property type="entry name" value="PHAGE-LIKE ELEMENT PBSX PROTEIN XKDT"/>
    <property type="match status" value="1"/>
</dbReference>
<evidence type="ECO:0000259" key="1">
    <source>
        <dbReference type="Pfam" id="PF04865"/>
    </source>
</evidence>
<dbReference type="PANTHER" id="PTHR37829:SF3">
    <property type="entry name" value="PROTEIN JAYE-RELATED"/>
    <property type="match status" value="1"/>
</dbReference>
<accession>A0A386REI2</accession>
<name>A0A386REI2_LACHE</name>
<dbReference type="Proteomes" id="UP000267794">
    <property type="component" value="Chromosome"/>
</dbReference>
<organism evidence="2 3">
    <name type="scientific">Lactobacillus helveticus</name>
    <name type="common">Lactobacillus suntoryeus</name>
    <dbReference type="NCBI Taxonomy" id="1587"/>
    <lineage>
        <taxon>Bacteria</taxon>
        <taxon>Bacillati</taxon>
        <taxon>Bacillota</taxon>
        <taxon>Bacilli</taxon>
        <taxon>Lactobacillales</taxon>
        <taxon>Lactobacillaceae</taxon>
        <taxon>Lactobacillus</taxon>
    </lineage>
</organism>
<dbReference type="AlphaFoldDB" id="A0A386REI2"/>